<gene>
    <name evidence="2" type="ORF">FHETE_240</name>
</gene>
<name>A0A8H5WYY7_FUSHE</name>
<sequence length="131" mass="13916">MGCMISKLRALRAKKKARKDRDAPIVLEGLTISDPMPLGPRTEISGDPDVLRLDRPQIVFNRPDDLYSRVTRFGVVAEHVAPDGQKDGDNGTPVADKQDGKALPIVSEQDTASEPGGASGEGGPSSLPKSI</sequence>
<comment type="caution">
    <text evidence="2">The sequence shown here is derived from an EMBL/GenBank/DDBJ whole genome shotgun (WGS) entry which is preliminary data.</text>
</comment>
<keyword evidence="3" id="KW-1185">Reference proteome</keyword>
<dbReference type="AlphaFoldDB" id="A0A8H5WYY7"/>
<evidence type="ECO:0000313" key="3">
    <source>
        <dbReference type="Proteomes" id="UP000567885"/>
    </source>
</evidence>
<dbReference type="EMBL" id="JAAGWQ010000003">
    <property type="protein sequence ID" value="KAF5680852.1"/>
    <property type="molecule type" value="Genomic_DNA"/>
</dbReference>
<reference evidence="2 3" key="1">
    <citation type="submission" date="2020-05" db="EMBL/GenBank/DDBJ databases">
        <title>Identification and distribution of gene clusters putatively required for synthesis of sphingolipid metabolism inhibitors in phylogenetically diverse species of the filamentous fungus Fusarium.</title>
        <authorList>
            <person name="Kim H.-S."/>
            <person name="Busman M."/>
            <person name="Brown D.W."/>
            <person name="Divon H."/>
            <person name="Uhlig S."/>
            <person name="Proctor R.H."/>
        </authorList>
    </citation>
    <scope>NUCLEOTIDE SEQUENCE [LARGE SCALE GENOMIC DNA]</scope>
    <source>
        <strain evidence="2 3">NRRL 20693</strain>
    </source>
</reference>
<evidence type="ECO:0000313" key="2">
    <source>
        <dbReference type="EMBL" id="KAF5680852.1"/>
    </source>
</evidence>
<proteinExistence type="predicted"/>
<feature type="region of interest" description="Disordered" evidence="1">
    <location>
        <begin position="81"/>
        <end position="131"/>
    </location>
</feature>
<dbReference type="Proteomes" id="UP000567885">
    <property type="component" value="Unassembled WGS sequence"/>
</dbReference>
<accession>A0A8H5WYY7</accession>
<evidence type="ECO:0000256" key="1">
    <source>
        <dbReference type="SAM" id="MobiDB-lite"/>
    </source>
</evidence>
<organism evidence="2 3">
    <name type="scientific">Fusarium heterosporum</name>
    <dbReference type="NCBI Taxonomy" id="42747"/>
    <lineage>
        <taxon>Eukaryota</taxon>
        <taxon>Fungi</taxon>
        <taxon>Dikarya</taxon>
        <taxon>Ascomycota</taxon>
        <taxon>Pezizomycotina</taxon>
        <taxon>Sordariomycetes</taxon>
        <taxon>Hypocreomycetidae</taxon>
        <taxon>Hypocreales</taxon>
        <taxon>Nectriaceae</taxon>
        <taxon>Fusarium</taxon>
        <taxon>Fusarium heterosporum species complex</taxon>
    </lineage>
</organism>
<protein>
    <submittedName>
        <fullName evidence="2">Uncharacterized protein</fullName>
    </submittedName>
</protein>